<dbReference type="InterPro" id="IPR050186">
    <property type="entry name" value="TPT_transporter"/>
</dbReference>
<keyword evidence="4 6" id="KW-0472">Membrane</keyword>
<keyword evidence="8" id="KW-1185">Reference proteome</keyword>
<comment type="subcellular location">
    <subcellularLocation>
        <location evidence="1">Membrane</location>
        <topology evidence="1">Multi-pass membrane protein</topology>
    </subcellularLocation>
</comment>
<feature type="transmembrane region" description="Helical" evidence="6">
    <location>
        <begin position="91"/>
        <end position="116"/>
    </location>
</feature>
<evidence type="ECO:0000313" key="7">
    <source>
        <dbReference type="EMBL" id="KAE8735802.1"/>
    </source>
</evidence>
<protein>
    <submittedName>
        <fullName evidence="7">Nucleotide/sugar transporter family protein isoform 2</fullName>
    </submittedName>
</protein>
<feature type="transmembrane region" description="Helical" evidence="6">
    <location>
        <begin position="183"/>
        <end position="206"/>
    </location>
</feature>
<feature type="transmembrane region" description="Helical" evidence="6">
    <location>
        <begin position="153"/>
        <end position="174"/>
    </location>
</feature>
<evidence type="ECO:0000256" key="4">
    <source>
        <dbReference type="ARBA" id="ARBA00023136"/>
    </source>
</evidence>
<comment type="caution">
    <text evidence="7">The sequence shown here is derived from an EMBL/GenBank/DDBJ whole genome shotgun (WGS) entry which is preliminary data.</text>
</comment>
<dbReference type="GO" id="GO:0016020">
    <property type="term" value="C:membrane"/>
    <property type="evidence" value="ECO:0007669"/>
    <property type="project" value="UniProtKB-SubCell"/>
</dbReference>
<evidence type="ECO:0000313" key="8">
    <source>
        <dbReference type="Proteomes" id="UP000436088"/>
    </source>
</evidence>
<dbReference type="EMBL" id="VEPZ02000031">
    <property type="protein sequence ID" value="KAE8735802.1"/>
    <property type="molecule type" value="Genomic_DNA"/>
</dbReference>
<evidence type="ECO:0000256" key="5">
    <source>
        <dbReference type="SAM" id="MobiDB-lite"/>
    </source>
</evidence>
<feature type="region of interest" description="Disordered" evidence="5">
    <location>
        <begin position="268"/>
        <end position="319"/>
    </location>
</feature>
<keyword evidence="2 6" id="KW-0812">Transmembrane</keyword>
<evidence type="ECO:0000256" key="1">
    <source>
        <dbReference type="ARBA" id="ARBA00004141"/>
    </source>
</evidence>
<reference evidence="7" key="1">
    <citation type="submission" date="2019-09" db="EMBL/GenBank/DDBJ databases">
        <title>Draft genome information of white flower Hibiscus syriacus.</title>
        <authorList>
            <person name="Kim Y.-M."/>
        </authorList>
    </citation>
    <scope>NUCLEOTIDE SEQUENCE [LARGE SCALE GENOMIC DNA]</scope>
    <source>
        <strain evidence="7">YM2019G1</strain>
    </source>
</reference>
<organism evidence="7 8">
    <name type="scientific">Hibiscus syriacus</name>
    <name type="common">Rose of Sharon</name>
    <dbReference type="NCBI Taxonomy" id="106335"/>
    <lineage>
        <taxon>Eukaryota</taxon>
        <taxon>Viridiplantae</taxon>
        <taxon>Streptophyta</taxon>
        <taxon>Embryophyta</taxon>
        <taxon>Tracheophyta</taxon>
        <taxon>Spermatophyta</taxon>
        <taxon>Magnoliopsida</taxon>
        <taxon>eudicotyledons</taxon>
        <taxon>Gunneridae</taxon>
        <taxon>Pentapetalae</taxon>
        <taxon>rosids</taxon>
        <taxon>malvids</taxon>
        <taxon>Malvales</taxon>
        <taxon>Malvaceae</taxon>
        <taxon>Malvoideae</taxon>
        <taxon>Hibiscus</taxon>
    </lineage>
</organism>
<proteinExistence type="predicted"/>
<feature type="compositionally biased region" description="Basic and acidic residues" evidence="5">
    <location>
        <begin position="296"/>
        <end position="319"/>
    </location>
</feature>
<dbReference type="PANTHER" id="PTHR11132">
    <property type="entry name" value="SOLUTE CARRIER FAMILY 35"/>
    <property type="match status" value="1"/>
</dbReference>
<evidence type="ECO:0000256" key="6">
    <source>
        <dbReference type="SAM" id="Phobius"/>
    </source>
</evidence>
<accession>A0A6A3D993</accession>
<evidence type="ECO:0000256" key="2">
    <source>
        <dbReference type="ARBA" id="ARBA00022692"/>
    </source>
</evidence>
<feature type="transmembrane region" description="Helical" evidence="6">
    <location>
        <begin position="51"/>
        <end position="71"/>
    </location>
</feature>
<sequence>MHRLNQISSLFFGKDVKNQNPEPGRYPKYSEASSYETLPSSGSVKHEQRRICGPLAALTFNLVVAVGIIFMNKWVCVLNFVYVLKNVGFQFPVLLTVIHYGVSWALMATLKFFSILPASPSSLLTPSSLFAFGLVNSVSTGLANVSLKYNSVGFYQMAKIAITPLIVLAEFIWYKKRIAFSKVIALTVVSVGVAIATVADLQFSLFGENEDHSIDCENVSILIPTIQDKRIDETLEIEIGSYIHLIRVLEIGISDDVEISNQWGIKQNMKGGLNDQKEGIQMSSSEEDNSGSSSAKVERTEEDTFRADGNRESIKRSKDEDKIGLAELDSSWVDEVIASEEGLSTEKLGSKNRSKSGGESGCPFEAEAKRVEGSIRKVKAFLEKTFENNREAGKNVEISALKIGDAGFNMGRGTVSSATNVVMNHVRNLKGVAGATSKVVVGSVGPKDKNKLVGPIDNEKEIIDHYKSRALKDIKGMGFVGLAGEESNDKQVIGKNLWVSECDELKNQRLEENLPKYSILAGTSKVDFVTDDLDNIFQELEQWRKNKKSKRYGFLLKLQDQVLLKLEEKGIERLRSSN</sequence>
<feature type="region of interest" description="Disordered" evidence="5">
    <location>
        <begin position="346"/>
        <end position="365"/>
    </location>
</feature>
<keyword evidence="3 6" id="KW-1133">Transmembrane helix</keyword>
<gene>
    <name evidence="7" type="ORF">F3Y22_tig00000329pilonHSYRG00034</name>
</gene>
<dbReference type="AlphaFoldDB" id="A0A6A3D993"/>
<feature type="region of interest" description="Disordered" evidence="5">
    <location>
        <begin position="14"/>
        <end position="35"/>
    </location>
</feature>
<dbReference type="Proteomes" id="UP000436088">
    <property type="component" value="Unassembled WGS sequence"/>
</dbReference>
<evidence type="ECO:0000256" key="3">
    <source>
        <dbReference type="ARBA" id="ARBA00022989"/>
    </source>
</evidence>
<name>A0A6A3D993_HIBSY</name>